<feature type="transmembrane region" description="Helical" evidence="7">
    <location>
        <begin position="44"/>
        <end position="67"/>
    </location>
</feature>
<dbReference type="PANTHER" id="PTHR33876">
    <property type="entry name" value="UNNAMED PRODUCT"/>
    <property type="match status" value="1"/>
</dbReference>
<feature type="transmembrane region" description="Helical" evidence="7">
    <location>
        <begin position="184"/>
        <end position="206"/>
    </location>
</feature>
<dbReference type="Pfam" id="PF03824">
    <property type="entry name" value="NicO"/>
    <property type="match status" value="1"/>
</dbReference>
<dbReference type="EMBL" id="FTNK01000008">
    <property type="protein sequence ID" value="SIR20199.1"/>
    <property type="molecule type" value="Genomic_DNA"/>
</dbReference>
<keyword evidence="3" id="KW-0533">Nickel</keyword>
<keyword evidence="2 7" id="KW-0813">Transport</keyword>
<dbReference type="Proteomes" id="UP000186666">
    <property type="component" value="Unassembled WGS sequence"/>
</dbReference>
<protein>
    <recommendedName>
        <fullName evidence="7">Nickel/cobalt efflux system</fullName>
    </recommendedName>
</protein>
<feature type="transmembrane region" description="Helical" evidence="7">
    <location>
        <begin position="151"/>
        <end position="178"/>
    </location>
</feature>
<evidence type="ECO:0000256" key="2">
    <source>
        <dbReference type="ARBA" id="ARBA00022448"/>
    </source>
</evidence>
<evidence type="ECO:0000313" key="9">
    <source>
        <dbReference type="Proteomes" id="UP000186666"/>
    </source>
</evidence>
<keyword evidence="4 7" id="KW-0812">Transmembrane</keyword>
<evidence type="ECO:0000256" key="3">
    <source>
        <dbReference type="ARBA" id="ARBA00022596"/>
    </source>
</evidence>
<feature type="transmembrane region" description="Helical" evidence="7">
    <location>
        <begin position="79"/>
        <end position="98"/>
    </location>
</feature>
<dbReference type="PANTHER" id="PTHR33876:SF4">
    <property type="entry name" value="CHLOROPLAST PROTEIN FOR GROWTH AND FERTILITY 2"/>
    <property type="match status" value="1"/>
</dbReference>
<gene>
    <name evidence="8" type="ORF">SAMN05421578_108204</name>
</gene>
<feature type="transmembrane region" description="Helical" evidence="7">
    <location>
        <begin position="118"/>
        <end position="139"/>
    </location>
</feature>
<comment type="caution">
    <text evidence="8">The sequence shown here is derived from an EMBL/GenBank/DDBJ whole genome shotgun (WGS) entry which is preliminary data.</text>
</comment>
<proteinExistence type="inferred from homology"/>
<keyword evidence="9" id="KW-1185">Reference proteome</keyword>
<evidence type="ECO:0000256" key="7">
    <source>
        <dbReference type="RuleBase" id="RU362101"/>
    </source>
</evidence>
<name>A0ABY1K3G0_9BACL</name>
<reference evidence="8 9" key="1">
    <citation type="submission" date="2017-01" db="EMBL/GenBank/DDBJ databases">
        <authorList>
            <person name="Varghese N."/>
            <person name="Submissions S."/>
        </authorList>
    </citation>
    <scope>NUCLEOTIDE SEQUENCE [LARGE SCALE GENOMIC DNA]</scope>
    <source>
        <strain evidence="8 9">ATCC 23464</strain>
    </source>
</reference>
<evidence type="ECO:0000256" key="4">
    <source>
        <dbReference type="ARBA" id="ARBA00022692"/>
    </source>
</evidence>
<evidence type="ECO:0000256" key="1">
    <source>
        <dbReference type="ARBA" id="ARBA00004127"/>
    </source>
</evidence>
<organism evidence="8 9">
    <name type="scientific">Paenibacillus macquariensis</name>
    <dbReference type="NCBI Taxonomy" id="948756"/>
    <lineage>
        <taxon>Bacteria</taxon>
        <taxon>Bacillati</taxon>
        <taxon>Bacillota</taxon>
        <taxon>Bacilli</taxon>
        <taxon>Bacillales</taxon>
        <taxon>Paenibacillaceae</taxon>
        <taxon>Paenibacillus</taxon>
    </lineage>
</organism>
<evidence type="ECO:0000256" key="6">
    <source>
        <dbReference type="ARBA" id="ARBA00023136"/>
    </source>
</evidence>
<dbReference type="InterPro" id="IPR052776">
    <property type="entry name" value="Chloro_ReproSupport/MetalTrans"/>
</dbReference>
<sequence length="220" mass="23562">MELGLLSILGIGFILGIKHAIEPDHVIAVSTIASQSKNLFRSTLAGVFWGIGHTATLFLVGLVLILTKNAISDTWASSLEFAVGIMLVYLGISSLLLIRKKHEHKSPNLSVLRNKASYMKSLIIGMIHGLAGSAAMVLLTMSTVSTVWDGAIYILCFGLGTIAGMLFFTTILGIPFVLSANNMSVNLTLTSITGTVSIVFGLYYMYNLGITEGLFGLWMG</sequence>
<accession>A0ABY1K3G0</accession>
<keyword evidence="6 7" id="KW-0472">Membrane</keyword>
<dbReference type="InterPro" id="IPR011541">
    <property type="entry name" value="Ni/Co_transpt_high_affinity"/>
</dbReference>
<evidence type="ECO:0000313" key="8">
    <source>
        <dbReference type="EMBL" id="SIR20199.1"/>
    </source>
</evidence>
<comment type="similarity">
    <text evidence="7">Belongs to the NiCoT transporter (TC 2.A.52) family.</text>
</comment>
<evidence type="ECO:0000256" key="5">
    <source>
        <dbReference type="ARBA" id="ARBA00022989"/>
    </source>
</evidence>
<keyword evidence="5 7" id="KW-1133">Transmembrane helix</keyword>
<dbReference type="RefSeq" id="WP_068579717.1">
    <property type="nucleotide sequence ID" value="NZ_FTNK01000008.1"/>
</dbReference>
<comment type="subcellular location">
    <subcellularLocation>
        <location evidence="7">Cell membrane</location>
        <topology evidence="7">Multi-pass membrane protein</topology>
    </subcellularLocation>
    <subcellularLocation>
        <location evidence="1">Endomembrane system</location>
        <topology evidence="1">Multi-pass membrane protein</topology>
    </subcellularLocation>
</comment>